<dbReference type="OrthoDB" id="2328924at2759"/>
<dbReference type="Gene3D" id="2.60.120.620">
    <property type="entry name" value="q2cbj1_9rhob like domain"/>
    <property type="match status" value="1"/>
</dbReference>
<organism evidence="1 2">
    <name type="scientific">Leishmania tarentolae</name>
    <name type="common">Sauroleishmania tarentolae</name>
    <dbReference type="NCBI Taxonomy" id="5689"/>
    <lineage>
        <taxon>Eukaryota</taxon>
        <taxon>Discoba</taxon>
        <taxon>Euglenozoa</taxon>
        <taxon>Kinetoplastea</taxon>
        <taxon>Metakinetoplastina</taxon>
        <taxon>Trypanosomatida</taxon>
        <taxon>Trypanosomatidae</taxon>
        <taxon>Leishmaniinae</taxon>
        <taxon>Leishmania</taxon>
        <taxon>lizard Leishmania</taxon>
    </lineage>
</organism>
<gene>
    <name evidence="1" type="ORF">LtaPh_2115000</name>
</gene>
<name>A0A640KGR4_LEITA</name>
<dbReference type="VEuPathDB" id="TriTrypDB:LtaPh_2115000"/>
<dbReference type="AlphaFoldDB" id="A0A640KGR4"/>
<dbReference type="PANTHER" id="PTHR40128:SF1">
    <property type="entry name" value="PHYTANOYL-COA HYDROXYLASE"/>
    <property type="match status" value="1"/>
</dbReference>
<sequence>MYETVAHGEGMRCVRVLLHGKLSYPVGSGRLALGTELLPLLPSNDIFYDPPKLRYRLDQDGYLYFKNIVPREVVNAALDDLANQMRECGFTLDEDRARQAELNGFAMGVPYPSTSGGELPLPNIHHTDTIRTAVSGTSVMATIRQVFGGAVKATTLQTLHLGAPGESFGFRMPSVFLNRGTKLALVATVPLHDTPLHMGTPLLVRSSNSHDTYAPLRKTYGQWEVESDVIRGDGCYTENPAELSPLGKLPGIDETTGASIIVDVNPFVSSAVEAGDLLLTTVYTMQTFLTNQTNCWRLMAEAVWCMEGDDIGLDPRYMGNDAPGLAAWAQRCDDPTVYPKSLMEAKKEWGLVPDIATLTSDETKTSST</sequence>
<keyword evidence="2" id="KW-1185">Reference proteome</keyword>
<dbReference type="EMBL" id="BLBS01000027">
    <property type="protein sequence ID" value="GET88391.1"/>
    <property type="molecule type" value="Genomic_DNA"/>
</dbReference>
<dbReference type="SUPFAM" id="SSF51197">
    <property type="entry name" value="Clavaminate synthase-like"/>
    <property type="match status" value="1"/>
</dbReference>
<proteinExistence type="predicted"/>
<reference evidence="1" key="1">
    <citation type="submission" date="2019-11" db="EMBL/GenBank/DDBJ databases">
        <title>Leishmania tarentolae CDS.</title>
        <authorList>
            <person name="Goto Y."/>
            <person name="Yamagishi J."/>
        </authorList>
    </citation>
    <scope>NUCLEOTIDE SEQUENCE [LARGE SCALE GENOMIC DNA]</scope>
    <source>
        <strain evidence="1">Parrot Tar II</strain>
    </source>
</reference>
<dbReference type="Proteomes" id="UP000419144">
    <property type="component" value="Unassembled WGS sequence"/>
</dbReference>
<accession>A0A640KGR4</accession>
<evidence type="ECO:0000313" key="1">
    <source>
        <dbReference type="EMBL" id="GET88391.1"/>
    </source>
</evidence>
<dbReference type="PANTHER" id="PTHR40128">
    <property type="entry name" value="EXPRESSED PROTEIN"/>
    <property type="match status" value="1"/>
</dbReference>
<evidence type="ECO:0000313" key="2">
    <source>
        <dbReference type="Proteomes" id="UP000419144"/>
    </source>
</evidence>
<protein>
    <submittedName>
        <fullName evidence="1">Uncharacterized protein</fullName>
    </submittedName>
</protein>
<comment type="caution">
    <text evidence="1">The sequence shown here is derived from an EMBL/GenBank/DDBJ whole genome shotgun (WGS) entry which is preliminary data.</text>
</comment>